<proteinExistence type="predicted"/>
<name>A0ABP9QVF0_9RHOO</name>
<keyword evidence="3" id="KW-1185">Reference proteome</keyword>
<dbReference type="EMBL" id="BAABLD010000010">
    <property type="protein sequence ID" value="GAA5168019.1"/>
    <property type="molecule type" value="Genomic_DNA"/>
</dbReference>
<sequence length="76" mass="8305">MATANRSSKYRAARTSSWPDPGHRAVQRNASTNSELVGMLARSFAGLHAALDAYTLADLIDKPKPLQKILQIQLVN</sequence>
<evidence type="ECO:0000313" key="3">
    <source>
        <dbReference type="Proteomes" id="UP001500547"/>
    </source>
</evidence>
<dbReference type="Proteomes" id="UP001500547">
    <property type="component" value="Unassembled WGS sequence"/>
</dbReference>
<organism evidence="2 3">
    <name type="scientific">Viridibacterium curvum</name>
    <dbReference type="NCBI Taxonomy" id="1101404"/>
    <lineage>
        <taxon>Bacteria</taxon>
        <taxon>Pseudomonadati</taxon>
        <taxon>Pseudomonadota</taxon>
        <taxon>Betaproteobacteria</taxon>
        <taxon>Rhodocyclales</taxon>
        <taxon>Rhodocyclaceae</taxon>
        <taxon>Viridibacterium</taxon>
    </lineage>
</organism>
<protein>
    <submittedName>
        <fullName evidence="2">Uncharacterized protein</fullName>
    </submittedName>
</protein>
<gene>
    <name evidence="2" type="ORF">GCM10025770_27370</name>
</gene>
<feature type="region of interest" description="Disordered" evidence="1">
    <location>
        <begin position="1"/>
        <end position="32"/>
    </location>
</feature>
<comment type="caution">
    <text evidence="2">The sequence shown here is derived from an EMBL/GenBank/DDBJ whole genome shotgun (WGS) entry which is preliminary data.</text>
</comment>
<evidence type="ECO:0000313" key="2">
    <source>
        <dbReference type="EMBL" id="GAA5168019.1"/>
    </source>
</evidence>
<accession>A0ABP9QVF0</accession>
<reference evidence="3" key="1">
    <citation type="journal article" date="2019" name="Int. J. Syst. Evol. Microbiol.">
        <title>The Global Catalogue of Microorganisms (GCM) 10K type strain sequencing project: providing services to taxonomists for standard genome sequencing and annotation.</title>
        <authorList>
            <consortium name="The Broad Institute Genomics Platform"/>
            <consortium name="The Broad Institute Genome Sequencing Center for Infectious Disease"/>
            <person name="Wu L."/>
            <person name="Ma J."/>
        </authorList>
    </citation>
    <scope>NUCLEOTIDE SEQUENCE [LARGE SCALE GENOMIC DNA]</scope>
    <source>
        <strain evidence="3">JCM 18715</strain>
    </source>
</reference>
<evidence type="ECO:0000256" key="1">
    <source>
        <dbReference type="SAM" id="MobiDB-lite"/>
    </source>
</evidence>